<name>A0A0H1RBJ4_9HYPH</name>
<dbReference type="InterPro" id="IPR002781">
    <property type="entry name" value="TM_pro_TauE-like"/>
</dbReference>
<dbReference type="Pfam" id="PF01925">
    <property type="entry name" value="TauE"/>
    <property type="match status" value="1"/>
</dbReference>
<feature type="transmembrane region" description="Helical" evidence="5">
    <location>
        <begin position="44"/>
        <end position="70"/>
    </location>
</feature>
<dbReference type="STRING" id="1225564.AA309_28515"/>
<evidence type="ECO:0000256" key="4">
    <source>
        <dbReference type="ARBA" id="ARBA00023136"/>
    </source>
</evidence>
<dbReference type="RefSeq" id="WP_047192405.1">
    <property type="nucleotide sequence ID" value="NZ_LCYG01000108.1"/>
</dbReference>
<proteinExistence type="inferred from homology"/>
<evidence type="ECO:0000256" key="1">
    <source>
        <dbReference type="ARBA" id="ARBA00004141"/>
    </source>
</evidence>
<reference evidence="6 7" key="1">
    <citation type="submission" date="2015-05" db="EMBL/GenBank/DDBJ databases">
        <title>Draft genome sequence of Microvirga vignae strain BR3299, a novel nitrogen fixing bacteria isolated from Brazil semi-aired region.</title>
        <authorList>
            <person name="Zilli J.E."/>
            <person name="Passos S.R."/>
            <person name="Leite J."/>
            <person name="Baldani J.I."/>
            <person name="Xavier G.R."/>
            <person name="Rumjaneck N.G."/>
            <person name="Simoes-Araujo J.L."/>
        </authorList>
    </citation>
    <scope>NUCLEOTIDE SEQUENCE [LARGE SCALE GENOMIC DNA]</scope>
    <source>
        <strain evidence="6 7">BR3299</strain>
    </source>
</reference>
<dbReference type="Proteomes" id="UP000035489">
    <property type="component" value="Unassembled WGS sequence"/>
</dbReference>
<dbReference type="AlphaFoldDB" id="A0A0H1RBJ4"/>
<dbReference type="PATRIC" id="fig|1225564.3.peg.240"/>
<keyword evidence="3 5" id="KW-1133">Transmembrane helix</keyword>
<evidence type="ECO:0000313" key="7">
    <source>
        <dbReference type="Proteomes" id="UP000035489"/>
    </source>
</evidence>
<evidence type="ECO:0000256" key="3">
    <source>
        <dbReference type="ARBA" id="ARBA00022989"/>
    </source>
</evidence>
<evidence type="ECO:0000256" key="5">
    <source>
        <dbReference type="RuleBase" id="RU363041"/>
    </source>
</evidence>
<keyword evidence="5" id="KW-1003">Cell membrane</keyword>
<feature type="transmembrane region" description="Helical" evidence="5">
    <location>
        <begin position="176"/>
        <end position="209"/>
    </location>
</feature>
<dbReference type="OrthoDB" id="9779078at2"/>
<dbReference type="PANTHER" id="PTHR43701">
    <property type="entry name" value="MEMBRANE TRANSPORTER PROTEIN MJ0441-RELATED"/>
    <property type="match status" value="1"/>
</dbReference>
<protein>
    <recommendedName>
        <fullName evidence="5">Probable membrane transporter protein</fullName>
    </recommendedName>
</protein>
<dbReference type="InterPro" id="IPR051598">
    <property type="entry name" value="TSUP/Inactive_protease-like"/>
</dbReference>
<evidence type="ECO:0000256" key="2">
    <source>
        <dbReference type="ARBA" id="ARBA00022692"/>
    </source>
</evidence>
<feature type="transmembrane region" description="Helical" evidence="5">
    <location>
        <begin position="12"/>
        <end position="38"/>
    </location>
</feature>
<feature type="transmembrane region" description="Helical" evidence="5">
    <location>
        <begin position="108"/>
        <end position="130"/>
    </location>
</feature>
<feature type="transmembrane region" description="Helical" evidence="5">
    <location>
        <begin position="215"/>
        <end position="234"/>
    </location>
</feature>
<feature type="transmembrane region" description="Helical" evidence="5">
    <location>
        <begin position="82"/>
        <end position="102"/>
    </location>
</feature>
<dbReference type="GO" id="GO:0005886">
    <property type="term" value="C:plasma membrane"/>
    <property type="evidence" value="ECO:0007669"/>
    <property type="project" value="UniProtKB-SubCell"/>
</dbReference>
<sequence>MQIYLPIAEMPVSVLLILGMGAAVGFISGLFGIGGGFLMTPLLIFLGIPPAVAVATQSAQIVASSTTSVLGAIRRDALDHKLGAILVAGGFVGSALGVWFFAAARRAGLLDLVIVVSYVTLFTVVGSLMLKESIREFWTKRRGGSVRLRRQAGEHAAYLGWPLRMRFYRSKLYVSVLPILGLSLFIGFAGALLGIGGGFIIVPALLYIFRVPTNVVVGTSQFQIVCTTLVALILHAVQNQAVDMVLAILLIIGGVFGAQFGARMGRHLRAELFRFLLAILLLAVGLRFALELVLQPQEPFSITVQEVRQ</sequence>
<keyword evidence="2 5" id="KW-0812">Transmembrane</keyword>
<dbReference type="PANTHER" id="PTHR43701:SF12">
    <property type="entry name" value="MEMBRANE TRANSPORTER PROTEIN YTNM-RELATED"/>
    <property type="match status" value="1"/>
</dbReference>
<feature type="transmembrane region" description="Helical" evidence="5">
    <location>
        <begin position="241"/>
        <end position="260"/>
    </location>
</feature>
<keyword evidence="7" id="KW-1185">Reference proteome</keyword>
<comment type="subcellular location">
    <subcellularLocation>
        <location evidence="5">Cell membrane</location>
        <topology evidence="5">Multi-pass membrane protein</topology>
    </subcellularLocation>
    <subcellularLocation>
        <location evidence="1">Membrane</location>
        <topology evidence="1">Multi-pass membrane protein</topology>
    </subcellularLocation>
</comment>
<comment type="caution">
    <text evidence="6">The sequence shown here is derived from an EMBL/GenBank/DDBJ whole genome shotgun (WGS) entry which is preliminary data.</text>
</comment>
<gene>
    <name evidence="6" type="ORF">AA309_28515</name>
</gene>
<feature type="transmembrane region" description="Helical" evidence="5">
    <location>
        <begin position="272"/>
        <end position="290"/>
    </location>
</feature>
<organism evidence="6 7">
    <name type="scientific">Microvirga vignae</name>
    <dbReference type="NCBI Taxonomy" id="1225564"/>
    <lineage>
        <taxon>Bacteria</taxon>
        <taxon>Pseudomonadati</taxon>
        <taxon>Pseudomonadota</taxon>
        <taxon>Alphaproteobacteria</taxon>
        <taxon>Hyphomicrobiales</taxon>
        <taxon>Methylobacteriaceae</taxon>
        <taxon>Microvirga</taxon>
    </lineage>
</organism>
<evidence type="ECO:0000313" key="6">
    <source>
        <dbReference type="EMBL" id="KLK89952.1"/>
    </source>
</evidence>
<accession>A0A0H1RBJ4</accession>
<keyword evidence="4 5" id="KW-0472">Membrane</keyword>
<comment type="similarity">
    <text evidence="5">Belongs to the 4-toluene sulfonate uptake permease (TSUP) (TC 2.A.102) family.</text>
</comment>
<dbReference type="EMBL" id="LCYG01000108">
    <property type="protein sequence ID" value="KLK89952.1"/>
    <property type="molecule type" value="Genomic_DNA"/>
</dbReference>